<gene>
    <name evidence="1" type="ORF">AK812_SmicGene1131</name>
</gene>
<keyword evidence="2" id="KW-1185">Reference proteome</keyword>
<sequence length="79" mass="8768">MVFVTTLMVVMMKMEEALDVGFRGFWDFAGGEHSTGNRNACNTFGILSQNLDAQQNSVQSAADVNYNAFKEYKTCLACE</sequence>
<proteinExistence type="predicted"/>
<organism evidence="1 2">
    <name type="scientific">Symbiodinium microadriaticum</name>
    <name type="common">Dinoflagellate</name>
    <name type="synonym">Zooxanthella microadriatica</name>
    <dbReference type="NCBI Taxonomy" id="2951"/>
    <lineage>
        <taxon>Eukaryota</taxon>
        <taxon>Sar</taxon>
        <taxon>Alveolata</taxon>
        <taxon>Dinophyceae</taxon>
        <taxon>Suessiales</taxon>
        <taxon>Symbiodiniaceae</taxon>
        <taxon>Symbiodinium</taxon>
    </lineage>
</organism>
<dbReference type="AlphaFoldDB" id="A0A1Q9F4R3"/>
<evidence type="ECO:0000313" key="2">
    <source>
        <dbReference type="Proteomes" id="UP000186817"/>
    </source>
</evidence>
<reference evidence="1 2" key="1">
    <citation type="submission" date="2016-02" db="EMBL/GenBank/DDBJ databases">
        <title>Genome analysis of coral dinoflagellate symbionts highlights evolutionary adaptations to a symbiotic lifestyle.</title>
        <authorList>
            <person name="Aranda M."/>
            <person name="Li Y."/>
            <person name="Liew Y.J."/>
            <person name="Baumgarten S."/>
            <person name="Simakov O."/>
            <person name="Wilson M."/>
            <person name="Piel J."/>
            <person name="Ashoor H."/>
            <person name="Bougouffa S."/>
            <person name="Bajic V.B."/>
            <person name="Ryu T."/>
            <person name="Ravasi T."/>
            <person name="Bayer T."/>
            <person name="Micklem G."/>
            <person name="Kim H."/>
            <person name="Bhak J."/>
            <person name="Lajeunesse T.C."/>
            <person name="Voolstra C.R."/>
        </authorList>
    </citation>
    <scope>NUCLEOTIDE SEQUENCE [LARGE SCALE GENOMIC DNA]</scope>
    <source>
        <strain evidence="1 2">CCMP2467</strain>
    </source>
</reference>
<dbReference type="EMBL" id="LSRX01000012">
    <property type="protein sequence ID" value="OLQ14685.1"/>
    <property type="molecule type" value="Genomic_DNA"/>
</dbReference>
<name>A0A1Q9F4R3_SYMMI</name>
<protein>
    <submittedName>
        <fullName evidence="1">Uncharacterized protein</fullName>
    </submittedName>
</protein>
<comment type="caution">
    <text evidence="1">The sequence shown here is derived from an EMBL/GenBank/DDBJ whole genome shotgun (WGS) entry which is preliminary data.</text>
</comment>
<dbReference type="Proteomes" id="UP000186817">
    <property type="component" value="Unassembled WGS sequence"/>
</dbReference>
<evidence type="ECO:0000313" key="1">
    <source>
        <dbReference type="EMBL" id="OLQ14685.1"/>
    </source>
</evidence>
<accession>A0A1Q9F4R3</accession>